<organism evidence="1 2">
    <name type="scientific">Oryza meyeriana var. granulata</name>
    <dbReference type="NCBI Taxonomy" id="110450"/>
    <lineage>
        <taxon>Eukaryota</taxon>
        <taxon>Viridiplantae</taxon>
        <taxon>Streptophyta</taxon>
        <taxon>Embryophyta</taxon>
        <taxon>Tracheophyta</taxon>
        <taxon>Spermatophyta</taxon>
        <taxon>Magnoliopsida</taxon>
        <taxon>Liliopsida</taxon>
        <taxon>Poales</taxon>
        <taxon>Poaceae</taxon>
        <taxon>BOP clade</taxon>
        <taxon>Oryzoideae</taxon>
        <taxon>Oryzeae</taxon>
        <taxon>Oryzinae</taxon>
        <taxon>Oryza</taxon>
        <taxon>Oryza meyeriana</taxon>
    </lineage>
</organism>
<gene>
    <name evidence="1" type="ORF">E2562_019721</name>
</gene>
<evidence type="ECO:0000313" key="2">
    <source>
        <dbReference type="Proteomes" id="UP000479710"/>
    </source>
</evidence>
<proteinExistence type="predicted"/>
<dbReference type="AlphaFoldDB" id="A0A6G1C7P4"/>
<reference evidence="1 2" key="1">
    <citation type="submission" date="2019-11" db="EMBL/GenBank/DDBJ databases">
        <title>Whole genome sequence of Oryza granulata.</title>
        <authorList>
            <person name="Li W."/>
        </authorList>
    </citation>
    <scope>NUCLEOTIDE SEQUENCE [LARGE SCALE GENOMIC DNA]</scope>
    <source>
        <strain evidence="2">cv. Menghai</strain>
        <tissue evidence="1">Leaf</tissue>
    </source>
</reference>
<accession>A0A6G1C7P4</accession>
<keyword evidence="2" id="KW-1185">Reference proteome</keyword>
<comment type="caution">
    <text evidence="1">The sequence shown here is derived from an EMBL/GenBank/DDBJ whole genome shotgun (WGS) entry which is preliminary data.</text>
</comment>
<evidence type="ECO:0000313" key="1">
    <source>
        <dbReference type="EMBL" id="KAF0896239.1"/>
    </source>
</evidence>
<dbReference type="EMBL" id="SPHZ02000010">
    <property type="protein sequence ID" value="KAF0896239.1"/>
    <property type="molecule type" value="Genomic_DNA"/>
</dbReference>
<protein>
    <submittedName>
        <fullName evidence="1">Uncharacterized protein</fullName>
    </submittedName>
</protein>
<name>A0A6G1C7P4_9ORYZ</name>
<sequence length="105" mass="10836">MAAGTGVIASGRGMEATRIAWSKEANLAAGTIQRAVEVIAIEVELGVLATEVGTGVMTVGRAEMKEGGQFQRSSIDVWRIGRSLVLTSTGVPCEVAGGSCARRES</sequence>
<dbReference type="Proteomes" id="UP000479710">
    <property type="component" value="Unassembled WGS sequence"/>
</dbReference>